<dbReference type="Proteomes" id="UP000789342">
    <property type="component" value="Unassembled WGS sequence"/>
</dbReference>
<organism evidence="2 3">
    <name type="scientific">Acaulospora morrowiae</name>
    <dbReference type="NCBI Taxonomy" id="94023"/>
    <lineage>
        <taxon>Eukaryota</taxon>
        <taxon>Fungi</taxon>
        <taxon>Fungi incertae sedis</taxon>
        <taxon>Mucoromycota</taxon>
        <taxon>Glomeromycotina</taxon>
        <taxon>Glomeromycetes</taxon>
        <taxon>Diversisporales</taxon>
        <taxon>Acaulosporaceae</taxon>
        <taxon>Acaulospora</taxon>
    </lineage>
</organism>
<proteinExistence type="predicted"/>
<name>A0A9N8WAH1_9GLOM</name>
<protein>
    <submittedName>
        <fullName evidence="2">10373_t:CDS:1</fullName>
    </submittedName>
</protein>
<keyword evidence="3" id="KW-1185">Reference proteome</keyword>
<gene>
    <name evidence="2" type="ORF">AMORRO_LOCUS2164</name>
</gene>
<reference evidence="2" key="1">
    <citation type="submission" date="2021-06" db="EMBL/GenBank/DDBJ databases">
        <authorList>
            <person name="Kallberg Y."/>
            <person name="Tangrot J."/>
            <person name="Rosling A."/>
        </authorList>
    </citation>
    <scope>NUCLEOTIDE SEQUENCE</scope>
    <source>
        <strain evidence="2">CL551</strain>
    </source>
</reference>
<feature type="region of interest" description="Disordered" evidence="1">
    <location>
        <begin position="13"/>
        <end position="41"/>
    </location>
</feature>
<evidence type="ECO:0000313" key="2">
    <source>
        <dbReference type="EMBL" id="CAG8477836.1"/>
    </source>
</evidence>
<comment type="caution">
    <text evidence="2">The sequence shown here is derived from an EMBL/GenBank/DDBJ whole genome shotgun (WGS) entry which is preliminary data.</text>
</comment>
<sequence>MKEQNINILKEMNKERLQLDDKYFPPRDKPFNPPDKNPKEANKIVNKVVNADESSDPQYIIP</sequence>
<dbReference type="EMBL" id="CAJVPV010000893">
    <property type="protein sequence ID" value="CAG8477836.1"/>
    <property type="molecule type" value="Genomic_DNA"/>
</dbReference>
<evidence type="ECO:0000256" key="1">
    <source>
        <dbReference type="SAM" id="MobiDB-lite"/>
    </source>
</evidence>
<dbReference type="AlphaFoldDB" id="A0A9N8WAH1"/>
<accession>A0A9N8WAH1</accession>
<evidence type="ECO:0000313" key="3">
    <source>
        <dbReference type="Proteomes" id="UP000789342"/>
    </source>
</evidence>